<keyword evidence="1" id="KW-1133">Transmembrane helix</keyword>
<evidence type="ECO:0000256" key="1">
    <source>
        <dbReference type="SAM" id="Phobius"/>
    </source>
</evidence>
<gene>
    <name evidence="2" type="ORF">CLV45_3911</name>
</gene>
<sequence>METLLHLIFTFCKIAIQASVVATLLLKLVRWYAPRDPAHPLVRASRHGKRFWWASGFLVSLALFGFSLTYWGNHGLGDYARIPLGHGEAMEELNGVQAYFEPLAHLTDNADNPEVLAYQVHDGVLCVALGPDSTFVVYYLASKHHQLFADRAAYAAHARSHHLPRPAEFERFKQHYSRYWNGWRFWLLA</sequence>
<feature type="transmembrane region" description="Helical" evidence="1">
    <location>
        <begin position="6"/>
        <end position="29"/>
    </location>
</feature>
<dbReference type="AlphaFoldDB" id="A0A2M9B5M6"/>
<protein>
    <submittedName>
        <fullName evidence="2">Uncharacterized protein</fullName>
    </submittedName>
</protein>
<reference evidence="2 3" key="1">
    <citation type="submission" date="2017-11" db="EMBL/GenBank/DDBJ databases">
        <title>Genomic Encyclopedia of Archaeal and Bacterial Type Strains, Phase II (KMG-II): From Individual Species to Whole Genera.</title>
        <authorList>
            <person name="Goeker M."/>
        </authorList>
    </citation>
    <scope>NUCLEOTIDE SEQUENCE [LARGE SCALE GENOMIC DNA]</scope>
    <source>
        <strain evidence="2 3">DSM 11115</strain>
    </source>
</reference>
<keyword evidence="1" id="KW-0472">Membrane</keyword>
<proteinExistence type="predicted"/>
<dbReference type="RefSeq" id="WP_100338142.1">
    <property type="nucleotide sequence ID" value="NZ_PGFA01000003.1"/>
</dbReference>
<evidence type="ECO:0000313" key="3">
    <source>
        <dbReference type="Proteomes" id="UP000228535"/>
    </source>
</evidence>
<comment type="caution">
    <text evidence="2">The sequence shown here is derived from an EMBL/GenBank/DDBJ whole genome shotgun (WGS) entry which is preliminary data.</text>
</comment>
<evidence type="ECO:0000313" key="2">
    <source>
        <dbReference type="EMBL" id="PJJ53251.1"/>
    </source>
</evidence>
<name>A0A2M9B5M6_9BACT</name>
<keyword evidence="3" id="KW-1185">Reference proteome</keyword>
<dbReference type="OrthoDB" id="1367524at2"/>
<keyword evidence="1" id="KW-0812">Transmembrane</keyword>
<feature type="transmembrane region" description="Helical" evidence="1">
    <location>
        <begin position="50"/>
        <end position="71"/>
    </location>
</feature>
<organism evidence="2 3">
    <name type="scientific">Hymenobacter chitinivorans DSM 11115</name>
    <dbReference type="NCBI Taxonomy" id="1121954"/>
    <lineage>
        <taxon>Bacteria</taxon>
        <taxon>Pseudomonadati</taxon>
        <taxon>Bacteroidota</taxon>
        <taxon>Cytophagia</taxon>
        <taxon>Cytophagales</taxon>
        <taxon>Hymenobacteraceae</taxon>
        <taxon>Hymenobacter</taxon>
    </lineage>
</organism>
<dbReference type="EMBL" id="PGFA01000003">
    <property type="protein sequence ID" value="PJJ53251.1"/>
    <property type="molecule type" value="Genomic_DNA"/>
</dbReference>
<dbReference type="Proteomes" id="UP000228535">
    <property type="component" value="Unassembled WGS sequence"/>
</dbReference>
<accession>A0A2M9B5M6</accession>